<protein>
    <submittedName>
        <fullName evidence="2">Aminoglycoside phosphotransferase family protein</fullName>
    </submittedName>
</protein>
<dbReference type="PANTHER" id="PTHR21310">
    <property type="entry name" value="AMINOGLYCOSIDE PHOSPHOTRANSFERASE-RELATED-RELATED"/>
    <property type="match status" value="1"/>
</dbReference>
<evidence type="ECO:0000259" key="1">
    <source>
        <dbReference type="PROSITE" id="PS50011"/>
    </source>
</evidence>
<dbReference type="InterPro" id="IPR011009">
    <property type="entry name" value="Kinase-like_dom_sf"/>
</dbReference>
<dbReference type="EMBL" id="SMKQ01000055">
    <property type="protein sequence ID" value="TDD46851.1"/>
    <property type="molecule type" value="Genomic_DNA"/>
</dbReference>
<dbReference type="Gene3D" id="3.90.1200.10">
    <property type="match status" value="1"/>
</dbReference>
<dbReference type="Proteomes" id="UP000295302">
    <property type="component" value="Unassembled WGS sequence"/>
</dbReference>
<dbReference type="OrthoDB" id="9797603at2"/>
<evidence type="ECO:0000313" key="3">
    <source>
        <dbReference type="Proteomes" id="UP000295302"/>
    </source>
</evidence>
<dbReference type="PROSITE" id="PS50011">
    <property type="entry name" value="PROTEIN_KINASE_DOM"/>
    <property type="match status" value="1"/>
</dbReference>
<dbReference type="AlphaFoldDB" id="A0A4R4YP41"/>
<keyword evidence="3" id="KW-1185">Reference proteome</keyword>
<evidence type="ECO:0000313" key="2">
    <source>
        <dbReference type="EMBL" id="TDD46851.1"/>
    </source>
</evidence>
<dbReference type="GO" id="GO:0004672">
    <property type="term" value="F:protein kinase activity"/>
    <property type="evidence" value="ECO:0007669"/>
    <property type="project" value="InterPro"/>
</dbReference>
<proteinExistence type="predicted"/>
<accession>A0A4R4YP41</accession>
<reference evidence="2 3" key="1">
    <citation type="submission" date="2019-03" db="EMBL/GenBank/DDBJ databases">
        <title>Draft genome sequences of novel Actinobacteria.</title>
        <authorList>
            <person name="Sahin N."/>
            <person name="Ay H."/>
            <person name="Saygin H."/>
        </authorList>
    </citation>
    <scope>NUCLEOTIDE SEQUENCE [LARGE SCALE GENOMIC DNA]</scope>
    <source>
        <strain evidence="2 3">CH32</strain>
    </source>
</reference>
<organism evidence="2 3">
    <name type="scientific">Nonomuraea terrae</name>
    <dbReference type="NCBI Taxonomy" id="2530383"/>
    <lineage>
        <taxon>Bacteria</taxon>
        <taxon>Bacillati</taxon>
        <taxon>Actinomycetota</taxon>
        <taxon>Actinomycetes</taxon>
        <taxon>Streptosporangiales</taxon>
        <taxon>Streptosporangiaceae</taxon>
        <taxon>Nonomuraea</taxon>
    </lineage>
</organism>
<gene>
    <name evidence="2" type="ORF">E1286_19565</name>
</gene>
<dbReference type="InterPro" id="IPR000719">
    <property type="entry name" value="Prot_kinase_dom"/>
</dbReference>
<comment type="caution">
    <text evidence="2">The sequence shown here is derived from an EMBL/GenBank/DDBJ whole genome shotgun (WGS) entry which is preliminary data.</text>
</comment>
<keyword evidence="2" id="KW-0808">Transferase</keyword>
<feature type="domain" description="Protein kinase" evidence="1">
    <location>
        <begin position="43"/>
        <end position="266"/>
    </location>
</feature>
<sequence length="266" mass="28461">MLASPRCSRRRACRWCRTSSYAAGRGRGTAPRRDTPPPAGLYVGGVEFLGAGRSADVYALDGERVLRRYRIDADARRESAVMVYVGAHGYPVPRVYPEEGTATDLVMERLAGPTMLRALVDGEMTAEEAGRTLARLLRRLHDIPARFSAEPADRILHLDLHPDNVLLTPSGPVVIDWCNTQEGSPALDCGLSAVILAQAAVDGESGLAGPARQVLVALVAELGDALAHGEALDRAAALRAADRALTPRETALLDDAVALVRALRRS</sequence>
<dbReference type="GO" id="GO:0005524">
    <property type="term" value="F:ATP binding"/>
    <property type="evidence" value="ECO:0007669"/>
    <property type="project" value="InterPro"/>
</dbReference>
<dbReference type="InterPro" id="IPR051678">
    <property type="entry name" value="AGP_Transferase"/>
</dbReference>
<name>A0A4R4YP41_9ACTN</name>
<dbReference type="Pfam" id="PF01636">
    <property type="entry name" value="APH"/>
    <property type="match status" value="2"/>
</dbReference>
<dbReference type="InterPro" id="IPR002575">
    <property type="entry name" value="Aminoglycoside_PTrfase"/>
</dbReference>
<dbReference type="SUPFAM" id="SSF56112">
    <property type="entry name" value="Protein kinase-like (PK-like)"/>
    <property type="match status" value="1"/>
</dbReference>
<dbReference type="PANTHER" id="PTHR21310:SF40">
    <property type="entry name" value="AMINOGLYCOSIDE PHOSPHOTRANSFERASE DOMAIN-CONTAINING PROTEIN-RELATED"/>
    <property type="match status" value="1"/>
</dbReference>